<name>A0A4V2FH61_9BURK</name>
<keyword evidence="1" id="KW-0812">Transmembrane</keyword>
<feature type="transmembrane region" description="Helical" evidence="1">
    <location>
        <begin position="48"/>
        <end position="67"/>
    </location>
</feature>
<dbReference type="EMBL" id="SGXM01000002">
    <property type="protein sequence ID" value="RZT39159.1"/>
    <property type="molecule type" value="Genomic_DNA"/>
</dbReference>
<dbReference type="OrthoDB" id="3870305at2"/>
<evidence type="ECO:0000313" key="2">
    <source>
        <dbReference type="EMBL" id="RZT39159.1"/>
    </source>
</evidence>
<dbReference type="AlphaFoldDB" id="A0A4V2FH61"/>
<accession>A0A4V2FH61</accession>
<comment type="caution">
    <text evidence="2">The sequence shown here is derived from an EMBL/GenBank/DDBJ whole genome shotgun (WGS) entry which is preliminary data.</text>
</comment>
<gene>
    <name evidence="2" type="ORF">EV147_2354</name>
</gene>
<organism evidence="2 3">
    <name type="scientific">Cupriavidus agavae</name>
    <dbReference type="NCBI Taxonomy" id="1001822"/>
    <lineage>
        <taxon>Bacteria</taxon>
        <taxon>Pseudomonadati</taxon>
        <taxon>Pseudomonadota</taxon>
        <taxon>Betaproteobacteria</taxon>
        <taxon>Burkholderiales</taxon>
        <taxon>Burkholderiaceae</taxon>
        <taxon>Cupriavidus</taxon>
    </lineage>
</organism>
<evidence type="ECO:0008006" key="4">
    <source>
        <dbReference type="Google" id="ProtNLM"/>
    </source>
</evidence>
<evidence type="ECO:0000313" key="3">
    <source>
        <dbReference type="Proteomes" id="UP000291078"/>
    </source>
</evidence>
<feature type="transmembrane region" description="Helical" evidence="1">
    <location>
        <begin position="123"/>
        <end position="143"/>
    </location>
</feature>
<feature type="transmembrane region" description="Helical" evidence="1">
    <location>
        <begin position="79"/>
        <end position="99"/>
    </location>
</feature>
<sequence length="182" mass="19248">MNLLLGFLPFLAFAVVAHVAGTAHGLAAGALAAFALLVRDAMTGRHIKLLEIGAAILFGGLALYALRSGPDWSLAHVRLLVDGGLLAIVLASMLVRMPFTMQYAAERGAPEAVRHPAFLRKNYVITACWAAAFGVMTLADIVMENHAKAGVALTVAALWGAVKFTERYARARPVGTVVGVER</sequence>
<proteinExistence type="predicted"/>
<keyword evidence="3" id="KW-1185">Reference proteome</keyword>
<dbReference type="Proteomes" id="UP000291078">
    <property type="component" value="Unassembled WGS sequence"/>
</dbReference>
<protein>
    <recommendedName>
        <fullName evidence="4">Transmembrane protein</fullName>
    </recommendedName>
</protein>
<dbReference type="RefSeq" id="WP_130391360.1">
    <property type="nucleotide sequence ID" value="NZ_SGXM01000002.1"/>
</dbReference>
<keyword evidence="1" id="KW-1133">Transmembrane helix</keyword>
<reference evidence="2 3" key="1">
    <citation type="journal article" date="2015" name="Stand. Genomic Sci.">
        <title>Genomic Encyclopedia of Bacterial and Archaeal Type Strains, Phase III: the genomes of soil and plant-associated and newly described type strains.</title>
        <authorList>
            <person name="Whitman W.B."/>
            <person name="Woyke T."/>
            <person name="Klenk H.P."/>
            <person name="Zhou Y."/>
            <person name="Lilburn T.G."/>
            <person name="Beck B.J."/>
            <person name="De Vos P."/>
            <person name="Vandamme P."/>
            <person name="Eisen J.A."/>
            <person name="Garrity G."/>
            <person name="Hugenholtz P."/>
            <person name="Kyrpides N.C."/>
        </authorList>
    </citation>
    <scope>NUCLEOTIDE SEQUENCE [LARGE SCALE GENOMIC DNA]</scope>
    <source>
        <strain evidence="2 3">ASC-9842</strain>
    </source>
</reference>
<evidence type="ECO:0000256" key="1">
    <source>
        <dbReference type="SAM" id="Phobius"/>
    </source>
</evidence>
<keyword evidence="1" id="KW-0472">Membrane</keyword>